<feature type="region of interest" description="Disordered" evidence="1">
    <location>
        <begin position="348"/>
        <end position="430"/>
    </location>
</feature>
<dbReference type="EMBL" id="AP029264">
    <property type="protein sequence ID" value="BFF95241.1"/>
    <property type="molecule type" value="Genomic_DNA"/>
</dbReference>
<name>A0AAU9FI16_DROMD</name>
<evidence type="ECO:0000313" key="2">
    <source>
        <dbReference type="EMBL" id="BFF95241.1"/>
    </source>
</evidence>
<feature type="compositionally biased region" description="Basic residues" evidence="1">
    <location>
        <begin position="169"/>
        <end position="180"/>
    </location>
</feature>
<feature type="compositionally biased region" description="Basic and acidic residues" evidence="1">
    <location>
        <begin position="272"/>
        <end position="282"/>
    </location>
</feature>
<dbReference type="Proteomes" id="UP001500889">
    <property type="component" value="Chromosome U"/>
</dbReference>
<feature type="compositionally biased region" description="Basic residues" evidence="1">
    <location>
        <begin position="283"/>
        <end position="299"/>
    </location>
</feature>
<feature type="region of interest" description="Disordered" evidence="1">
    <location>
        <begin position="53"/>
        <end position="187"/>
    </location>
</feature>
<evidence type="ECO:0000313" key="3">
    <source>
        <dbReference type="Proteomes" id="UP001500889"/>
    </source>
</evidence>
<evidence type="ECO:0000256" key="1">
    <source>
        <dbReference type="SAM" id="MobiDB-lite"/>
    </source>
</evidence>
<sequence>MVPLLLHAYPLAQHADPHNYPDLTAGLSDGEVRSALDGLSLEDLTRLDRLLDEHSNHGDDANSDSNASQRNQLRQAKGTDEQVFEDLLASDDQLNDNCKDEDDVEEKKPKTLCTKRPHTQISTRILPKTAGTTCDPPDTTSECPKKKTFSKHKPDDDNMDPPVDLSKCQKTKKNKSKPKPTVKSDEDCNADDFECLERFRERESTKMWKQSPLDYDEEKADDSSVYVPPKELAGIEQLDEDSSRPFLDEEFKEDQVEQREGKPLAEDGEETPLDHTETNERHHLSRMAHRKRNKAKAHKDKPLPYNTINVRPQLSAVDSFLASNEREPTRYLIQMENGNVESPIGLGEHHSQSENTQKMGGASQGQIPNEYFDFSRTKRENKRTDDAPDNSKETYMKKLMDSFPRDQDGPNNDDMAALQESVSAHSRVKR</sequence>
<protein>
    <submittedName>
        <fullName evidence="2">Uncharacterized protein</fullName>
    </submittedName>
</protein>
<reference evidence="2 3" key="1">
    <citation type="submission" date="2024-02" db="EMBL/GenBank/DDBJ databases">
        <title>A chromosome-level genome assembly of Drosophila madeirensis, a fruit fly species endemic to Madeira island.</title>
        <authorList>
            <person name="Tomihara K."/>
            <person name="Llopart A."/>
            <person name="Yamamoto D."/>
        </authorList>
    </citation>
    <scope>NUCLEOTIDE SEQUENCE [LARGE SCALE GENOMIC DNA]</scope>
    <source>
        <strain evidence="2 3">RF1</strain>
    </source>
</reference>
<feature type="region of interest" description="Disordered" evidence="1">
    <location>
        <begin position="199"/>
        <end position="309"/>
    </location>
</feature>
<gene>
    <name evidence="2" type="ORF">DMAD_12689</name>
</gene>
<keyword evidence="3" id="KW-1185">Reference proteome</keyword>
<accession>A0AAU9FI16</accession>
<feature type="compositionally biased region" description="Basic and acidic residues" evidence="1">
    <location>
        <begin position="373"/>
        <end position="408"/>
    </location>
</feature>
<feature type="compositionally biased region" description="Basic and acidic residues" evidence="1">
    <location>
        <begin position="241"/>
        <end position="265"/>
    </location>
</feature>
<dbReference type="AlphaFoldDB" id="A0AAU9FI16"/>
<organism evidence="2 3">
    <name type="scientific">Drosophila madeirensis</name>
    <name type="common">Fruit fly</name>
    <dbReference type="NCBI Taxonomy" id="30013"/>
    <lineage>
        <taxon>Eukaryota</taxon>
        <taxon>Metazoa</taxon>
        <taxon>Ecdysozoa</taxon>
        <taxon>Arthropoda</taxon>
        <taxon>Hexapoda</taxon>
        <taxon>Insecta</taxon>
        <taxon>Pterygota</taxon>
        <taxon>Neoptera</taxon>
        <taxon>Endopterygota</taxon>
        <taxon>Diptera</taxon>
        <taxon>Brachycera</taxon>
        <taxon>Muscomorpha</taxon>
        <taxon>Ephydroidea</taxon>
        <taxon>Drosophilidae</taxon>
        <taxon>Drosophila</taxon>
        <taxon>Sophophora</taxon>
    </lineage>
</organism>
<proteinExistence type="predicted"/>
<feature type="compositionally biased region" description="Polar residues" evidence="1">
    <location>
        <begin position="63"/>
        <end position="74"/>
    </location>
</feature>